<proteinExistence type="predicted"/>
<reference evidence="1 3" key="1">
    <citation type="submission" date="2017-03" db="EMBL/GenBank/DDBJ databases">
        <title>Genome analysis of strain PAMC 26510.</title>
        <authorList>
            <person name="Oh H.-M."/>
            <person name="Yang J.-A."/>
        </authorList>
    </citation>
    <scope>NUCLEOTIDE SEQUENCE [LARGE SCALE GENOMIC DNA]</scope>
    <source>
        <strain evidence="1 3">PAMC 26510</strain>
    </source>
</reference>
<organism evidence="2 4">
    <name type="scientific">Caballeronia sordidicola</name>
    <name type="common">Burkholderia sordidicola</name>
    <dbReference type="NCBI Taxonomy" id="196367"/>
    <lineage>
        <taxon>Bacteria</taxon>
        <taxon>Pseudomonadati</taxon>
        <taxon>Pseudomonadota</taxon>
        <taxon>Betaproteobacteria</taxon>
        <taxon>Burkholderiales</taxon>
        <taxon>Burkholderiaceae</taxon>
        <taxon>Caballeronia</taxon>
    </lineage>
</organism>
<dbReference type="EMBL" id="NBTY01000100">
    <property type="protein sequence ID" value="OTP73308.1"/>
    <property type="molecule type" value="Genomic_DNA"/>
</dbReference>
<evidence type="ECO:0000313" key="4">
    <source>
        <dbReference type="Proteomes" id="UP000195221"/>
    </source>
</evidence>
<protein>
    <submittedName>
        <fullName evidence="2">Uncharacterized protein</fullName>
    </submittedName>
</protein>
<dbReference type="Proteomes" id="UP000195221">
    <property type="component" value="Unassembled WGS sequence"/>
</dbReference>
<accession>A0A242MQQ2</accession>
<evidence type="ECO:0000313" key="3">
    <source>
        <dbReference type="Proteomes" id="UP000194546"/>
    </source>
</evidence>
<gene>
    <name evidence="1" type="ORF">PAMC26510_18725</name>
    <name evidence="2" type="ORF">PAMC26577_17715</name>
</gene>
<dbReference type="AlphaFoldDB" id="A0A242MQQ2"/>
<dbReference type="Proteomes" id="UP000194546">
    <property type="component" value="Unassembled WGS sequence"/>
</dbReference>
<dbReference type="EMBL" id="NBTZ01000077">
    <property type="protein sequence ID" value="OTP73510.1"/>
    <property type="molecule type" value="Genomic_DNA"/>
</dbReference>
<name>A0A242MQQ2_CABSO</name>
<comment type="caution">
    <text evidence="2">The sequence shown here is derived from an EMBL/GenBank/DDBJ whole genome shotgun (WGS) entry which is preliminary data.</text>
</comment>
<evidence type="ECO:0000313" key="1">
    <source>
        <dbReference type="EMBL" id="OTP73308.1"/>
    </source>
</evidence>
<reference evidence="2 4" key="2">
    <citation type="submission" date="2017-03" db="EMBL/GenBank/DDBJ databases">
        <title>Genome analysis of strain PAMC 26577.</title>
        <authorList>
            <person name="Oh H.-M."/>
            <person name="Yang J.-A."/>
        </authorList>
    </citation>
    <scope>NUCLEOTIDE SEQUENCE [LARGE SCALE GENOMIC DNA]</scope>
    <source>
        <strain evidence="2 4">PAMC 26577</strain>
    </source>
</reference>
<evidence type="ECO:0000313" key="2">
    <source>
        <dbReference type="EMBL" id="OTP73510.1"/>
    </source>
</evidence>
<sequence length="38" mass="4158">MHARRYRAAGTVPTGAFGRVDRRHGNGFLAIKNFIGVS</sequence>